<dbReference type="OrthoDB" id="1898716at2759"/>
<evidence type="ECO:0000256" key="2">
    <source>
        <dbReference type="ARBA" id="ARBA00023015"/>
    </source>
</evidence>
<feature type="domain" description="MADS-box" evidence="7">
    <location>
        <begin position="1"/>
        <end position="62"/>
    </location>
</feature>
<dbReference type="Proteomes" id="UP000774326">
    <property type="component" value="Unassembled WGS sequence"/>
</dbReference>
<proteinExistence type="predicted"/>
<evidence type="ECO:0000313" key="8">
    <source>
        <dbReference type="EMBL" id="KAH3688934.1"/>
    </source>
</evidence>
<keyword evidence="3" id="KW-0238">DNA-binding</keyword>
<evidence type="ECO:0000256" key="6">
    <source>
        <dbReference type="SAM" id="MobiDB-lite"/>
    </source>
</evidence>
<dbReference type="GO" id="GO:0046983">
    <property type="term" value="F:protein dimerization activity"/>
    <property type="evidence" value="ECO:0007669"/>
    <property type="project" value="InterPro"/>
</dbReference>
<dbReference type="GO" id="GO:0045944">
    <property type="term" value="P:positive regulation of transcription by RNA polymerase II"/>
    <property type="evidence" value="ECO:0007669"/>
    <property type="project" value="UniProtKB-ARBA"/>
</dbReference>
<dbReference type="PROSITE" id="PS50066">
    <property type="entry name" value="MADS_BOX_2"/>
    <property type="match status" value="1"/>
</dbReference>
<dbReference type="PANTHER" id="PTHR48019">
    <property type="entry name" value="SERUM RESPONSE FACTOR HOMOLOG"/>
    <property type="match status" value="1"/>
</dbReference>
<keyword evidence="9" id="KW-1185">Reference proteome</keyword>
<evidence type="ECO:0000313" key="9">
    <source>
        <dbReference type="Proteomes" id="UP000774326"/>
    </source>
</evidence>
<evidence type="ECO:0000256" key="3">
    <source>
        <dbReference type="ARBA" id="ARBA00023125"/>
    </source>
</evidence>
<feature type="region of interest" description="Disordered" evidence="6">
    <location>
        <begin position="98"/>
        <end position="185"/>
    </location>
</feature>
<feature type="compositionally biased region" description="Acidic residues" evidence="6">
    <location>
        <begin position="119"/>
        <end position="140"/>
    </location>
</feature>
<dbReference type="GO" id="GO:0003677">
    <property type="term" value="F:DNA binding"/>
    <property type="evidence" value="ECO:0007669"/>
    <property type="project" value="UniProtKB-KW"/>
</dbReference>
<reference evidence="8" key="2">
    <citation type="submission" date="2021-01" db="EMBL/GenBank/DDBJ databases">
        <authorList>
            <person name="Schikora-Tamarit M.A."/>
        </authorList>
    </citation>
    <scope>NUCLEOTIDE SEQUENCE</scope>
    <source>
        <strain evidence="8">CBS2887</strain>
    </source>
</reference>
<organism evidence="8 9">
    <name type="scientific">Wickerhamomyces pijperi</name>
    <name type="common">Yeast</name>
    <name type="synonym">Pichia pijperi</name>
    <dbReference type="NCBI Taxonomy" id="599730"/>
    <lineage>
        <taxon>Eukaryota</taxon>
        <taxon>Fungi</taxon>
        <taxon>Dikarya</taxon>
        <taxon>Ascomycota</taxon>
        <taxon>Saccharomycotina</taxon>
        <taxon>Saccharomycetes</taxon>
        <taxon>Phaffomycetales</taxon>
        <taxon>Wickerhamomycetaceae</taxon>
        <taxon>Wickerhamomyces</taxon>
    </lineage>
</organism>
<dbReference type="EMBL" id="JAEUBG010000056">
    <property type="protein sequence ID" value="KAH3688934.1"/>
    <property type="molecule type" value="Genomic_DNA"/>
</dbReference>
<keyword evidence="4" id="KW-0804">Transcription</keyword>
<accession>A0A9P8QHT9</accession>
<comment type="caution">
    <text evidence="8">The sequence shown here is derived from an EMBL/GenBank/DDBJ whole genome shotgun (WGS) entry which is preliminary data.</text>
</comment>
<dbReference type="SUPFAM" id="SSF55455">
    <property type="entry name" value="SRF-like"/>
    <property type="match status" value="1"/>
</dbReference>
<feature type="region of interest" description="Disordered" evidence="6">
    <location>
        <begin position="323"/>
        <end position="403"/>
    </location>
</feature>
<dbReference type="InterPro" id="IPR036879">
    <property type="entry name" value="TF_MADSbox_sf"/>
</dbReference>
<feature type="compositionally biased region" description="Low complexity" evidence="6">
    <location>
        <begin position="551"/>
        <end position="565"/>
    </location>
</feature>
<dbReference type="InterPro" id="IPR050142">
    <property type="entry name" value="MADS-box/MEF2_TF"/>
</dbReference>
<evidence type="ECO:0000256" key="5">
    <source>
        <dbReference type="ARBA" id="ARBA00023242"/>
    </source>
</evidence>
<keyword evidence="5" id="KW-0539">Nucleus</keyword>
<dbReference type="PRINTS" id="PR00404">
    <property type="entry name" value="MADSDOMAIN"/>
</dbReference>
<feature type="region of interest" description="Disordered" evidence="6">
    <location>
        <begin position="518"/>
        <end position="597"/>
    </location>
</feature>
<dbReference type="SMART" id="SM00432">
    <property type="entry name" value="MADS"/>
    <property type="match status" value="1"/>
</dbReference>
<reference evidence="8" key="1">
    <citation type="journal article" date="2021" name="Open Biol.">
        <title>Shared evolutionary footprints suggest mitochondrial oxidative damage underlies multiple complex I losses in fungi.</title>
        <authorList>
            <person name="Schikora-Tamarit M.A."/>
            <person name="Marcet-Houben M."/>
            <person name="Nosek J."/>
            <person name="Gabaldon T."/>
        </authorList>
    </citation>
    <scope>NUCLEOTIDE SEQUENCE</scope>
    <source>
        <strain evidence="8">CBS2887</strain>
    </source>
</reference>
<comment type="subcellular location">
    <subcellularLocation>
        <location evidence="1">Nucleus</location>
    </subcellularLocation>
</comment>
<protein>
    <recommendedName>
        <fullName evidence="7">MADS-box domain-containing protein</fullName>
    </recommendedName>
</protein>
<evidence type="ECO:0000256" key="1">
    <source>
        <dbReference type="ARBA" id="ARBA00004123"/>
    </source>
</evidence>
<dbReference type="Pfam" id="PF00319">
    <property type="entry name" value="SRF-TF"/>
    <property type="match status" value="1"/>
</dbReference>
<dbReference type="InterPro" id="IPR002100">
    <property type="entry name" value="TF_MADSbox"/>
</dbReference>
<feature type="compositionally biased region" description="Polar residues" evidence="6">
    <location>
        <begin position="534"/>
        <end position="550"/>
    </location>
</feature>
<dbReference type="GO" id="GO:0005634">
    <property type="term" value="C:nucleus"/>
    <property type="evidence" value="ECO:0007669"/>
    <property type="project" value="UniProtKB-SubCell"/>
</dbReference>
<name>A0A9P8QHT9_WICPI</name>
<dbReference type="AlphaFoldDB" id="A0A9P8QHT9"/>
<feature type="compositionally biased region" description="Low complexity" evidence="6">
    <location>
        <begin position="155"/>
        <end position="185"/>
    </location>
</feature>
<sequence>MGRRKIQIQPIKDERNRKVTFVKRKAGLFKKAHELAVLCQVDLAVVILGHNNNKFYEYSSVGIQDLLQNFENKSFTHDVKEPKDYGDYELISRVKGTVSGANGRHQRSISAVSASIDGDHDEDDDDLDEDDEDDDDDDDSTPPTKRRKTIKNEATSSSRPSTTTSRRSNSRSSQPSQSNLSSVVPVSVPNKQQLQHQLPMQQTFPVSQNIPFDFQQQFRPQIIQHQHQHQQQQYAQQAQGFAEVVPVSHSQSRPQFTSPPSNNNVPVNYNPDTIPFLNQLSPISSFVMNGSMGMSPFARMTSTQPLSSNDRARRLNNNISKRPPLRVEIPDSTNFTLPPRSNDFTRVNIQPPTDQSQAADNKDSAATVTAPDTSKLTGNIVPKPIDQTGPAGEGTSADENKSFDLPGISSPIKLTPISATLPSALTGQFNLPLPQPNKPPYQSSTQFTPNQSFNNSGIGLSGGLKAGTSFNRSAQAGENTPVNVFATRIVPDVYDSPSNFFASDSWANAQFGTGNTPFPYSALPTGSNNNNNNTSHQLPIPQHNQQQNAISSDLKSSSTALSSGLRITTNSNGGASLVKPGEDEVGNATEGNSGESK</sequence>
<keyword evidence="2" id="KW-0805">Transcription regulation</keyword>
<feature type="compositionally biased region" description="Polar residues" evidence="6">
    <location>
        <begin position="342"/>
        <end position="377"/>
    </location>
</feature>
<evidence type="ECO:0000256" key="4">
    <source>
        <dbReference type="ARBA" id="ARBA00023163"/>
    </source>
</evidence>
<evidence type="ECO:0000259" key="7">
    <source>
        <dbReference type="PROSITE" id="PS50066"/>
    </source>
</evidence>
<gene>
    <name evidence="8" type="ORF">WICPIJ_000107</name>
</gene>
<dbReference type="Gene3D" id="3.40.1810.10">
    <property type="entry name" value="Transcription factor, MADS-box"/>
    <property type="match status" value="1"/>
</dbReference>